<accession>A0A8H7WJ97</accession>
<name>A0A8H7WJ97_9HELO</name>
<evidence type="ECO:0000313" key="3">
    <source>
        <dbReference type="Proteomes" id="UP000664132"/>
    </source>
</evidence>
<evidence type="ECO:0000313" key="2">
    <source>
        <dbReference type="EMBL" id="KAG4425909.1"/>
    </source>
</evidence>
<keyword evidence="3" id="KW-1185">Reference proteome</keyword>
<feature type="compositionally biased region" description="Low complexity" evidence="1">
    <location>
        <begin position="21"/>
        <end position="36"/>
    </location>
</feature>
<evidence type="ECO:0000256" key="1">
    <source>
        <dbReference type="SAM" id="MobiDB-lite"/>
    </source>
</evidence>
<feature type="compositionally biased region" description="Basic and acidic residues" evidence="1">
    <location>
        <begin position="59"/>
        <end position="73"/>
    </location>
</feature>
<organism evidence="2 3">
    <name type="scientific">Cadophora malorum</name>
    <dbReference type="NCBI Taxonomy" id="108018"/>
    <lineage>
        <taxon>Eukaryota</taxon>
        <taxon>Fungi</taxon>
        <taxon>Dikarya</taxon>
        <taxon>Ascomycota</taxon>
        <taxon>Pezizomycotina</taxon>
        <taxon>Leotiomycetes</taxon>
        <taxon>Helotiales</taxon>
        <taxon>Ploettnerulaceae</taxon>
        <taxon>Cadophora</taxon>
    </lineage>
</organism>
<proteinExistence type="predicted"/>
<comment type="caution">
    <text evidence="2">The sequence shown here is derived from an EMBL/GenBank/DDBJ whole genome shotgun (WGS) entry which is preliminary data.</text>
</comment>
<feature type="region of interest" description="Disordered" evidence="1">
    <location>
        <begin position="1"/>
        <end position="87"/>
    </location>
</feature>
<reference evidence="2" key="1">
    <citation type="submission" date="2021-02" db="EMBL/GenBank/DDBJ databases">
        <title>Genome sequence Cadophora malorum strain M34.</title>
        <authorList>
            <person name="Stefanovic E."/>
            <person name="Vu D."/>
            <person name="Scully C."/>
            <person name="Dijksterhuis J."/>
            <person name="Roader J."/>
            <person name="Houbraken J."/>
        </authorList>
    </citation>
    <scope>NUCLEOTIDE SEQUENCE</scope>
    <source>
        <strain evidence="2">M34</strain>
    </source>
</reference>
<dbReference type="Proteomes" id="UP000664132">
    <property type="component" value="Unassembled WGS sequence"/>
</dbReference>
<dbReference type="AlphaFoldDB" id="A0A8H7WJ97"/>
<protein>
    <submittedName>
        <fullName evidence="2">Uncharacterized protein</fullName>
    </submittedName>
</protein>
<dbReference type="EMBL" id="JAFJYH010000006">
    <property type="protein sequence ID" value="KAG4425909.1"/>
    <property type="molecule type" value="Genomic_DNA"/>
</dbReference>
<gene>
    <name evidence="2" type="ORF">IFR04_000853</name>
</gene>
<sequence>MSSNASMLHPMNARPLPSPPGLSSGPSRWEAAAAAANQGRRNGGEIQYLPQASDQQASKSDDDAYELRTRATYEQRSSVPRETPYKRVSRAKSALLLRFQTGDALLETQ</sequence>